<keyword evidence="1" id="KW-0378">Hydrolase</keyword>
<organism evidence="1 2">
    <name type="scientific">Carex littledalei</name>
    <dbReference type="NCBI Taxonomy" id="544730"/>
    <lineage>
        <taxon>Eukaryota</taxon>
        <taxon>Viridiplantae</taxon>
        <taxon>Streptophyta</taxon>
        <taxon>Embryophyta</taxon>
        <taxon>Tracheophyta</taxon>
        <taxon>Spermatophyta</taxon>
        <taxon>Magnoliopsida</taxon>
        <taxon>Liliopsida</taxon>
        <taxon>Poales</taxon>
        <taxon>Cyperaceae</taxon>
        <taxon>Cyperoideae</taxon>
        <taxon>Cariceae</taxon>
        <taxon>Carex</taxon>
        <taxon>Carex subgen. Euthyceras</taxon>
    </lineage>
</organism>
<name>A0A833QMF7_9POAL</name>
<protein>
    <submittedName>
        <fullName evidence="1">Ubiquitin carboxyl-terminal hydrolase 25</fullName>
    </submittedName>
</protein>
<evidence type="ECO:0000313" key="1">
    <source>
        <dbReference type="EMBL" id="KAF3325509.1"/>
    </source>
</evidence>
<dbReference type="EMBL" id="SWLB01000020">
    <property type="protein sequence ID" value="KAF3325509.1"/>
    <property type="molecule type" value="Genomic_DNA"/>
</dbReference>
<dbReference type="AlphaFoldDB" id="A0A833QMF7"/>
<dbReference type="GO" id="GO:0016787">
    <property type="term" value="F:hydrolase activity"/>
    <property type="evidence" value="ECO:0007669"/>
    <property type="project" value="UniProtKB-KW"/>
</dbReference>
<keyword evidence="2" id="KW-1185">Reference proteome</keyword>
<accession>A0A833QMF7</accession>
<evidence type="ECO:0000313" key="2">
    <source>
        <dbReference type="Proteomes" id="UP000623129"/>
    </source>
</evidence>
<sequence length="71" mass="7948">MDLSLDVCHSTSVKDALARFFQPEILDGSNKYSCESTGMLLLVRAVTDEAVYRTCPGWYTSGTSIWLLLRD</sequence>
<dbReference type="InterPro" id="IPR038765">
    <property type="entry name" value="Papain-like_cys_pep_sf"/>
</dbReference>
<dbReference type="OrthoDB" id="420187at2759"/>
<proteinExistence type="predicted"/>
<reference evidence="1" key="1">
    <citation type="submission" date="2020-01" db="EMBL/GenBank/DDBJ databases">
        <title>Genome sequence of Kobresia littledalei, the first chromosome-level genome in the family Cyperaceae.</title>
        <authorList>
            <person name="Qu G."/>
        </authorList>
    </citation>
    <scope>NUCLEOTIDE SEQUENCE</scope>
    <source>
        <strain evidence="1">C.B.Clarke</strain>
        <tissue evidence="1">Leaf</tissue>
    </source>
</reference>
<dbReference type="Proteomes" id="UP000623129">
    <property type="component" value="Unassembled WGS sequence"/>
</dbReference>
<dbReference type="SUPFAM" id="SSF54001">
    <property type="entry name" value="Cysteine proteinases"/>
    <property type="match status" value="1"/>
</dbReference>
<dbReference type="Gene3D" id="3.90.70.10">
    <property type="entry name" value="Cysteine proteinases"/>
    <property type="match status" value="1"/>
</dbReference>
<gene>
    <name evidence="1" type="ORF">FCM35_KLT10580</name>
</gene>
<comment type="caution">
    <text evidence="1">The sequence shown here is derived from an EMBL/GenBank/DDBJ whole genome shotgun (WGS) entry which is preliminary data.</text>
</comment>